<comment type="caution">
    <text evidence="4">The sequence shown here is derived from an EMBL/GenBank/DDBJ whole genome shotgun (WGS) entry which is preliminary data.</text>
</comment>
<evidence type="ECO:0000259" key="3">
    <source>
        <dbReference type="Pfam" id="PF22818"/>
    </source>
</evidence>
<accession>A0ABW1CNG5</accession>
<proteinExistence type="inferred from homology"/>
<feature type="domain" description="ApeI dehydratase-like" evidence="3">
    <location>
        <begin position="24"/>
        <end position="98"/>
    </location>
</feature>
<keyword evidence="2 4" id="KW-0456">Lyase</keyword>
<dbReference type="Proteomes" id="UP001596058">
    <property type="component" value="Unassembled WGS sequence"/>
</dbReference>
<dbReference type="GO" id="GO:0016829">
    <property type="term" value="F:lyase activity"/>
    <property type="evidence" value="ECO:0007669"/>
    <property type="project" value="UniProtKB-KW"/>
</dbReference>
<gene>
    <name evidence="4" type="ORF">ACFPZ3_23775</name>
</gene>
<evidence type="ECO:0000256" key="1">
    <source>
        <dbReference type="ARBA" id="ARBA00009174"/>
    </source>
</evidence>
<sequence length="130" mass="14205">MSGPLIALDRIVSVEPGKGATGVRNIPQTLTIFDSHFPLRPVLPGVLVLGSAGLLAEILLKEQTGRAWRLAGADRVRYRHFIRPGDQMEIRVDLEELDEHQARLSAVVTVEGRTMTTARALRMVPDGGLT</sequence>
<organism evidence="4 5">
    <name type="scientific">Nonomuraea insulae</name>
    <dbReference type="NCBI Taxonomy" id="1616787"/>
    <lineage>
        <taxon>Bacteria</taxon>
        <taxon>Bacillati</taxon>
        <taxon>Actinomycetota</taxon>
        <taxon>Actinomycetes</taxon>
        <taxon>Streptosporangiales</taxon>
        <taxon>Streptosporangiaceae</taxon>
        <taxon>Nonomuraea</taxon>
    </lineage>
</organism>
<dbReference type="Gene3D" id="3.10.129.10">
    <property type="entry name" value="Hotdog Thioesterase"/>
    <property type="match status" value="1"/>
</dbReference>
<dbReference type="PANTHER" id="PTHR30272:SF1">
    <property type="entry name" value="3-HYDROXYACYL-[ACYL-CARRIER-PROTEIN] DEHYDRATASE"/>
    <property type="match status" value="1"/>
</dbReference>
<reference evidence="5" key="1">
    <citation type="journal article" date="2019" name="Int. J. Syst. Evol. Microbiol.">
        <title>The Global Catalogue of Microorganisms (GCM) 10K type strain sequencing project: providing services to taxonomists for standard genome sequencing and annotation.</title>
        <authorList>
            <consortium name="The Broad Institute Genomics Platform"/>
            <consortium name="The Broad Institute Genome Sequencing Center for Infectious Disease"/>
            <person name="Wu L."/>
            <person name="Ma J."/>
        </authorList>
    </citation>
    <scope>NUCLEOTIDE SEQUENCE [LARGE SCALE GENOMIC DNA]</scope>
    <source>
        <strain evidence="5">CCUG 53903</strain>
    </source>
</reference>
<dbReference type="RefSeq" id="WP_379516408.1">
    <property type="nucleotide sequence ID" value="NZ_JBHSPA010000027.1"/>
</dbReference>
<dbReference type="InterPro" id="IPR029069">
    <property type="entry name" value="HotDog_dom_sf"/>
</dbReference>
<evidence type="ECO:0000313" key="4">
    <source>
        <dbReference type="EMBL" id="MFC5826902.1"/>
    </source>
</evidence>
<evidence type="ECO:0000256" key="2">
    <source>
        <dbReference type="ARBA" id="ARBA00023239"/>
    </source>
</evidence>
<dbReference type="InterPro" id="IPR013114">
    <property type="entry name" value="FabA_FabZ"/>
</dbReference>
<dbReference type="PANTHER" id="PTHR30272">
    <property type="entry name" value="3-HYDROXYACYL-[ACYL-CARRIER-PROTEIN] DEHYDRATASE"/>
    <property type="match status" value="1"/>
</dbReference>
<dbReference type="InterPro" id="IPR054545">
    <property type="entry name" value="ApeI-like"/>
</dbReference>
<dbReference type="EMBL" id="JBHSPA010000027">
    <property type="protein sequence ID" value="MFC5826902.1"/>
    <property type="molecule type" value="Genomic_DNA"/>
</dbReference>
<name>A0ABW1CNG5_9ACTN</name>
<evidence type="ECO:0000313" key="5">
    <source>
        <dbReference type="Proteomes" id="UP001596058"/>
    </source>
</evidence>
<protein>
    <submittedName>
        <fullName evidence="4">3-hydroxyacyl-ACP dehydratase FabZ family protein</fullName>
        <ecNumber evidence="4">4.2.1.-</ecNumber>
    </submittedName>
</protein>
<dbReference type="SUPFAM" id="SSF54637">
    <property type="entry name" value="Thioesterase/thiol ester dehydrase-isomerase"/>
    <property type="match status" value="1"/>
</dbReference>
<dbReference type="EC" id="4.2.1.-" evidence="4"/>
<comment type="similarity">
    <text evidence="1">Belongs to the thioester dehydratase family. FabZ subfamily.</text>
</comment>
<dbReference type="Pfam" id="PF22818">
    <property type="entry name" value="ApeI-like"/>
    <property type="match status" value="1"/>
</dbReference>
<keyword evidence="5" id="KW-1185">Reference proteome</keyword>